<feature type="compositionally biased region" description="Polar residues" evidence="2">
    <location>
        <begin position="317"/>
        <end position="328"/>
    </location>
</feature>
<feature type="compositionally biased region" description="Basic and acidic residues" evidence="2">
    <location>
        <begin position="409"/>
        <end position="434"/>
    </location>
</feature>
<feature type="compositionally biased region" description="Basic and acidic residues" evidence="2">
    <location>
        <begin position="1110"/>
        <end position="1119"/>
    </location>
</feature>
<feature type="coiled-coil region" evidence="1">
    <location>
        <begin position="1409"/>
        <end position="1443"/>
    </location>
</feature>
<feature type="compositionally biased region" description="Basic and acidic residues" evidence="2">
    <location>
        <begin position="1166"/>
        <end position="1178"/>
    </location>
</feature>
<dbReference type="OMA" id="DPWGSKA"/>
<feature type="compositionally biased region" description="Low complexity" evidence="2">
    <location>
        <begin position="135"/>
        <end position="148"/>
    </location>
</feature>
<feature type="compositionally biased region" description="Basic and acidic residues" evidence="2">
    <location>
        <begin position="263"/>
        <end position="273"/>
    </location>
</feature>
<evidence type="ECO:0000256" key="2">
    <source>
        <dbReference type="SAM" id="MobiDB-lite"/>
    </source>
</evidence>
<feature type="compositionally biased region" description="Basic and acidic residues" evidence="2">
    <location>
        <begin position="486"/>
        <end position="499"/>
    </location>
</feature>
<feature type="compositionally biased region" description="Basic and acidic residues" evidence="2">
    <location>
        <begin position="666"/>
        <end position="681"/>
    </location>
</feature>
<feature type="compositionally biased region" description="Polar residues" evidence="2">
    <location>
        <begin position="121"/>
        <end position="130"/>
    </location>
</feature>
<feature type="region of interest" description="Disordered" evidence="2">
    <location>
        <begin position="1311"/>
        <end position="1332"/>
    </location>
</feature>
<reference evidence="3 4" key="1">
    <citation type="journal article" date="2014" name="Nat. Commun.">
        <title>Klebsormidium flaccidum genome reveals primary factors for plant terrestrial adaptation.</title>
        <authorList>
            <person name="Hori K."/>
            <person name="Maruyama F."/>
            <person name="Fujisawa T."/>
            <person name="Togashi T."/>
            <person name="Yamamoto N."/>
            <person name="Seo M."/>
            <person name="Sato S."/>
            <person name="Yamada T."/>
            <person name="Mori H."/>
            <person name="Tajima N."/>
            <person name="Moriyama T."/>
            <person name="Ikeuchi M."/>
            <person name="Watanabe M."/>
            <person name="Wada H."/>
            <person name="Kobayashi K."/>
            <person name="Saito M."/>
            <person name="Masuda T."/>
            <person name="Sasaki-Sekimoto Y."/>
            <person name="Mashiguchi K."/>
            <person name="Awai K."/>
            <person name="Shimojima M."/>
            <person name="Masuda S."/>
            <person name="Iwai M."/>
            <person name="Nobusawa T."/>
            <person name="Narise T."/>
            <person name="Kondo S."/>
            <person name="Saito H."/>
            <person name="Sato R."/>
            <person name="Murakawa M."/>
            <person name="Ihara Y."/>
            <person name="Oshima-Yamada Y."/>
            <person name="Ohtaka K."/>
            <person name="Satoh M."/>
            <person name="Sonobe K."/>
            <person name="Ishii M."/>
            <person name="Ohtani R."/>
            <person name="Kanamori-Sato M."/>
            <person name="Honoki R."/>
            <person name="Miyazaki D."/>
            <person name="Mochizuki H."/>
            <person name="Umetsu J."/>
            <person name="Higashi K."/>
            <person name="Shibata D."/>
            <person name="Kamiya Y."/>
            <person name="Sato N."/>
            <person name="Nakamura Y."/>
            <person name="Tabata S."/>
            <person name="Ida S."/>
            <person name="Kurokawa K."/>
            <person name="Ohta H."/>
        </authorList>
    </citation>
    <scope>NUCLEOTIDE SEQUENCE [LARGE SCALE GENOMIC DNA]</scope>
    <source>
        <strain evidence="3 4">NIES-2285</strain>
    </source>
</reference>
<feature type="compositionally biased region" description="Polar residues" evidence="2">
    <location>
        <begin position="279"/>
        <end position="294"/>
    </location>
</feature>
<feature type="region of interest" description="Disordered" evidence="2">
    <location>
        <begin position="198"/>
        <end position="1217"/>
    </location>
</feature>
<keyword evidence="1" id="KW-0175">Coiled coil</keyword>
<feature type="compositionally biased region" description="Polar residues" evidence="2">
    <location>
        <begin position="1083"/>
        <end position="1109"/>
    </location>
</feature>
<feature type="compositionally biased region" description="Polar residues" evidence="2">
    <location>
        <begin position="1507"/>
        <end position="1521"/>
    </location>
</feature>
<feature type="compositionally biased region" description="Polar residues" evidence="2">
    <location>
        <begin position="931"/>
        <end position="949"/>
    </location>
</feature>
<organism evidence="3 4">
    <name type="scientific">Klebsormidium nitens</name>
    <name type="common">Green alga</name>
    <name type="synonym">Ulothrix nitens</name>
    <dbReference type="NCBI Taxonomy" id="105231"/>
    <lineage>
        <taxon>Eukaryota</taxon>
        <taxon>Viridiplantae</taxon>
        <taxon>Streptophyta</taxon>
        <taxon>Klebsormidiophyceae</taxon>
        <taxon>Klebsormidiales</taxon>
        <taxon>Klebsormidiaceae</taxon>
        <taxon>Klebsormidium</taxon>
    </lineage>
</organism>
<feature type="compositionally biased region" description="Acidic residues" evidence="2">
    <location>
        <begin position="1179"/>
        <end position="1188"/>
    </location>
</feature>
<feature type="compositionally biased region" description="Basic and acidic residues" evidence="2">
    <location>
        <begin position="1040"/>
        <end position="1055"/>
    </location>
</feature>
<feature type="region of interest" description="Disordered" evidence="2">
    <location>
        <begin position="89"/>
        <end position="182"/>
    </location>
</feature>
<sequence length="1572" mass="170015">MEDESIGDQLDEASGWLEDGASIQSLPCLQADIASWGASETGALCEVLYQCKEAERRLSLSEESVITERSRIGSIAIADSLERARSIPSQPKGAIFGHSAQPQMGSPPGIKGLETERRHSGGSQAFSQPRRTPDASSAAASLQQRLSAGHPNVSRPSQQGGAAVGSDQMQGGVEKRRSSSEAVLRVLRQCQELEEDLAARNWTQGGGESGRSQTGVSEGEFERNRGGRMSGGGGGGRGGIATFQRAGQDESEWNAGEPPGSRPHSERSFFMRERHSKHTLSSMGPSDSHPQSLSAIRETSEDVQNSVRHSDSRFRNQSESVHPRTSGNDGAAERDGRRQPSWFEEESGGPRRASERASAGPERTSAKRGITSASNSVVEDAKPSWLEEEEGMSEAPERASERASAGAERTSERIIATEEKEHRQLSWLEGREAASEGQGRPSKGASAGSGRASAGSERLSSRKSVSEEKEHRELSWLDDEEGAVEGQRRPSERASERASKLVSGRAPKRSSHVETEHRRQSWLGEEDWAPGTASLASEKASEKASARVSGKSSGRKSEEETEHRRQSWLAEAGWAPGAASRASEIASVEATNEASARASAGDCFRSRSGSRNTVERLRFAGAESGEELPDQPRSKKQQSTDARSTRVHENRTSQGANTSGRTSAKSAERQSGNEHLEEEPGGRQGGGARAFEDGVEVLRLVEGEPSWTSAEPSGFLGRGEVERPSGSSRGASGGVTANVPEDFGEVANKRGVEEPVTEKRDRPERGPEPDAGETEDRKSSFGGSTIRAFFDEDTWHDRTGPPSVRESGGRSAANSRPASRLSEAGSFQSARASERNETETGLAVPRASRNTVSAARESASRTFEFPTRGSFSKNPGAKGSRSRFASAERGAERNVAAERPASMRTSLSGRNGPNGRDSPVNVPEGKILDGRNSTGGRNNLEGRSSTGGRNSMGGKASADGRKSLEGRNDQNGRNSPDGRDDLDGGENLDGWKYPVEQEVRGSLSGQTASERRNERNGSRAATNSYSEKRATSAGVPAPATRERHVAGRAPPDRARASGVQSGKGADFDCSNNDHPGQRASEDVPQNSARVQVSERGQSRSGQRVEMQNTDGEKWADKRVTGVPQRSTVRVNMGEKYQKGAHVIRINGWEATADRENRSRNAPSDCYFHKERIEGRSQDEERDFDEMSSEDGRSEYDTGSWRAPIGREGVHGEQSGWGSATRGLVRTARLKHPGAEITEKQRYEKEMEALSELVREYEANAVQKHRRGIGSGARRGQFLLEPDTGSTLLGTPVSELSLDLPTPPELRKKREALGGLPGKQTGGQPGKGAGSLKKSLAQTRQAAKEAIKSVRAVYCASGCATQQVREGERVWKQQLALARTSERELKARAQRAEVQATRLGGLLDWRVREVAHLKAALAERTARLDQAELRLDELERGNAAAGEGMREALKVAKKERDHILYLLRKALKQLKSADHQLHSGQRPPRCLPERFRTEPADLGASEGDSDSYAATTTPGSEATSPTCDEVTLTPSAYRGAKRAYEPVVLDDWAAKMAELQRSLDKQRSILSDNRRWS</sequence>
<keyword evidence="4" id="KW-1185">Reference proteome</keyword>
<feature type="compositionally biased region" description="Gly residues" evidence="2">
    <location>
        <begin position="228"/>
        <end position="239"/>
    </location>
</feature>
<feature type="region of interest" description="Disordered" evidence="2">
    <location>
        <begin position="1494"/>
        <end position="1525"/>
    </location>
</feature>
<feature type="compositionally biased region" description="Gly residues" evidence="2">
    <location>
        <begin position="1314"/>
        <end position="1328"/>
    </location>
</feature>
<feature type="compositionally biased region" description="Basic and acidic residues" evidence="2">
    <location>
        <begin position="958"/>
        <end position="982"/>
    </location>
</feature>
<feature type="compositionally biased region" description="Basic and acidic residues" evidence="2">
    <location>
        <begin position="789"/>
        <end position="799"/>
    </location>
</feature>
<evidence type="ECO:0000256" key="1">
    <source>
        <dbReference type="SAM" id="Coils"/>
    </source>
</evidence>
<feature type="coiled-coil region" evidence="1">
    <location>
        <begin position="1239"/>
        <end position="1266"/>
    </location>
</feature>
<proteinExistence type="predicted"/>
<evidence type="ECO:0000313" key="4">
    <source>
        <dbReference type="Proteomes" id="UP000054558"/>
    </source>
</evidence>
<protein>
    <submittedName>
        <fullName evidence="3">Uncharacterized protein</fullName>
    </submittedName>
</protein>
<feature type="compositionally biased region" description="Polar residues" evidence="2">
    <location>
        <begin position="652"/>
        <end position="665"/>
    </location>
</feature>
<feature type="compositionally biased region" description="Basic and acidic residues" evidence="2">
    <location>
        <begin position="747"/>
        <end position="779"/>
    </location>
</feature>
<feature type="compositionally biased region" description="Low complexity" evidence="2">
    <location>
        <begin position="439"/>
        <end position="458"/>
    </location>
</feature>
<feature type="compositionally biased region" description="Basic and acidic residues" evidence="2">
    <location>
        <begin position="555"/>
        <end position="565"/>
    </location>
</feature>
<accession>A0A1Y1HJV7</accession>
<feature type="compositionally biased region" description="Basic and acidic residues" evidence="2">
    <location>
        <begin position="464"/>
        <end position="475"/>
    </location>
</feature>
<gene>
    <name evidence="3" type="ORF">KFL_000190520</name>
</gene>
<name>A0A1Y1HJV7_KLENI</name>
<evidence type="ECO:0000313" key="3">
    <source>
        <dbReference type="EMBL" id="GAQ78835.1"/>
    </source>
</evidence>
<dbReference type="EMBL" id="DF236968">
    <property type="protein sequence ID" value="GAQ78835.1"/>
    <property type="molecule type" value="Genomic_DNA"/>
</dbReference>
<dbReference type="Proteomes" id="UP000054558">
    <property type="component" value="Unassembled WGS sequence"/>
</dbReference>